<comment type="caution">
    <text evidence="3">The sequence shown here is derived from an EMBL/GenBank/DDBJ whole genome shotgun (WGS) entry which is preliminary data.</text>
</comment>
<reference evidence="3 4" key="1">
    <citation type="submission" date="2016-03" db="EMBL/GenBank/DDBJ databases">
        <title>Draft Genome Sequence of the Strain BR 10245 (Bradyrhizobium sp.) isolated from nodules of Centrolobium paraense.</title>
        <authorList>
            <person name="Simoes-Araujo J.L.Sr."/>
            <person name="Barauna A.C."/>
            <person name="Silva K."/>
            <person name="Zilli J.E."/>
        </authorList>
    </citation>
    <scope>NUCLEOTIDE SEQUENCE [LARGE SCALE GENOMIC DNA]</scope>
    <source>
        <strain evidence="3 4">BR 10245</strain>
    </source>
</reference>
<evidence type="ECO:0000256" key="1">
    <source>
        <dbReference type="ARBA" id="ARBA00005291"/>
    </source>
</evidence>
<dbReference type="PANTHER" id="PTHR21017">
    <property type="entry name" value="NIPSNAP-RELATED"/>
    <property type="match status" value="1"/>
</dbReference>
<dbReference type="SUPFAM" id="SSF54909">
    <property type="entry name" value="Dimeric alpha+beta barrel"/>
    <property type="match status" value="1"/>
</dbReference>
<dbReference type="Pfam" id="PF07978">
    <property type="entry name" value="NIPSNAP"/>
    <property type="match status" value="1"/>
</dbReference>
<feature type="domain" description="NIPSNAP" evidence="2">
    <location>
        <begin position="106"/>
        <end position="201"/>
    </location>
</feature>
<dbReference type="RefSeq" id="WP_082906155.1">
    <property type="nucleotide sequence ID" value="NZ_LUUB01000132.1"/>
</dbReference>
<dbReference type="InterPro" id="IPR012577">
    <property type="entry name" value="NIPSNAP"/>
</dbReference>
<sequence length="203" mass="22806">MVQRYDVTTVTVRPGTHPQALSVLRPRLSAEPDLLACWYSEIGALNRIMMIRASGDVAASMESQIATLTERRPLGIGEFIVEMTMDTYVSFDFIEPMRPGQFGPWYEVRSYMLKPDGLAPTMELWRKAVPARKAVSPLLAAMTSVTGTVTRFLHIWPYRTLDERVRLRDKAIADGVWPPPGGPSHLTAQQTDIYLPAPFSPMR</sequence>
<dbReference type="Gene3D" id="3.30.70.100">
    <property type="match status" value="1"/>
</dbReference>
<comment type="similarity">
    <text evidence="1">Belongs to the NipSnap family.</text>
</comment>
<evidence type="ECO:0000313" key="4">
    <source>
        <dbReference type="Proteomes" id="UP000076959"/>
    </source>
</evidence>
<dbReference type="STRING" id="1505087.AYJ54_37030"/>
<dbReference type="EMBL" id="LUUB01000132">
    <property type="protein sequence ID" value="OAE96199.1"/>
    <property type="molecule type" value="Genomic_DNA"/>
</dbReference>
<dbReference type="InterPro" id="IPR051557">
    <property type="entry name" value="NipSnap_domain"/>
</dbReference>
<accession>A0A176Y7N5</accession>
<evidence type="ECO:0000259" key="2">
    <source>
        <dbReference type="Pfam" id="PF07978"/>
    </source>
</evidence>
<keyword evidence="4" id="KW-1185">Reference proteome</keyword>
<proteinExistence type="inferred from homology"/>
<organism evidence="3 4">
    <name type="scientific">Bradyrhizobium centrolobii</name>
    <dbReference type="NCBI Taxonomy" id="1505087"/>
    <lineage>
        <taxon>Bacteria</taxon>
        <taxon>Pseudomonadati</taxon>
        <taxon>Pseudomonadota</taxon>
        <taxon>Alphaproteobacteria</taxon>
        <taxon>Hyphomicrobiales</taxon>
        <taxon>Nitrobacteraceae</taxon>
        <taxon>Bradyrhizobium</taxon>
    </lineage>
</organism>
<dbReference type="PANTHER" id="PTHR21017:SF17">
    <property type="entry name" value="PROTEIN NIPSNAP"/>
    <property type="match status" value="1"/>
</dbReference>
<dbReference type="InterPro" id="IPR011008">
    <property type="entry name" value="Dimeric_a/b-barrel"/>
</dbReference>
<name>A0A176Y7N5_9BRAD</name>
<gene>
    <name evidence="3" type="ORF">AYJ54_37030</name>
</gene>
<protein>
    <recommendedName>
        <fullName evidence="2">NIPSNAP domain-containing protein</fullName>
    </recommendedName>
</protein>
<dbReference type="OrthoDB" id="4124121at2"/>
<evidence type="ECO:0000313" key="3">
    <source>
        <dbReference type="EMBL" id="OAE96199.1"/>
    </source>
</evidence>
<dbReference type="AlphaFoldDB" id="A0A176Y7N5"/>
<dbReference type="Proteomes" id="UP000076959">
    <property type="component" value="Unassembled WGS sequence"/>
</dbReference>